<dbReference type="HOGENOM" id="CLU_2982054_0_0_1"/>
<gene>
    <name evidence="1" type="ordered locus">MTR_3g064060</name>
</gene>
<evidence type="ECO:0000313" key="3">
    <source>
        <dbReference type="Proteomes" id="UP000002051"/>
    </source>
</evidence>
<reference evidence="1 3" key="1">
    <citation type="journal article" date="2011" name="Nature">
        <title>The Medicago genome provides insight into the evolution of rhizobial symbioses.</title>
        <authorList>
            <person name="Young N.D."/>
            <person name="Debelle F."/>
            <person name="Oldroyd G.E."/>
            <person name="Geurts R."/>
            <person name="Cannon S.B."/>
            <person name="Udvardi M.K."/>
            <person name="Benedito V.A."/>
            <person name="Mayer K.F."/>
            <person name="Gouzy J."/>
            <person name="Schoof H."/>
            <person name="Van de Peer Y."/>
            <person name="Proost S."/>
            <person name="Cook D.R."/>
            <person name="Meyers B.C."/>
            <person name="Spannagl M."/>
            <person name="Cheung F."/>
            <person name="De Mita S."/>
            <person name="Krishnakumar V."/>
            <person name="Gundlach H."/>
            <person name="Zhou S."/>
            <person name="Mudge J."/>
            <person name="Bharti A.K."/>
            <person name="Murray J.D."/>
            <person name="Naoumkina M.A."/>
            <person name="Rosen B."/>
            <person name="Silverstein K.A."/>
            <person name="Tang H."/>
            <person name="Rombauts S."/>
            <person name="Zhao P.X."/>
            <person name="Zhou P."/>
            <person name="Barbe V."/>
            <person name="Bardou P."/>
            <person name="Bechner M."/>
            <person name="Bellec A."/>
            <person name="Berger A."/>
            <person name="Berges H."/>
            <person name="Bidwell S."/>
            <person name="Bisseling T."/>
            <person name="Choisne N."/>
            <person name="Couloux A."/>
            <person name="Denny R."/>
            <person name="Deshpande S."/>
            <person name="Dai X."/>
            <person name="Doyle J.J."/>
            <person name="Dudez A.M."/>
            <person name="Farmer A.D."/>
            <person name="Fouteau S."/>
            <person name="Franken C."/>
            <person name="Gibelin C."/>
            <person name="Gish J."/>
            <person name="Goldstein S."/>
            <person name="Gonzalez A.J."/>
            <person name="Green P.J."/>
            <person name="Hallab A."/>
            <person name="Hartog M."/>
            <person name="Hua A."/>
            <person name="Humphray S.J."/>
            <person name="Jeong D.H."/>
            <person name="Jing Y."/>
            <person name="Jocker A."/>
            <person name="Kenton S.M."/>
            <person name="Kim D.J."/>
            <person name="Klee K."/>
            <person name="Lai H."/>
            <person name="Lang C."/>
            <person name="Lin S."/>
            <person name="Macmil S.L."/>
            <person name="Magdelenat G."/>
            <person name="Matthews L."/>
            <person name="McCorrison J."/>
            <person name="Monaghan E.L."/>
            <person name="Mun J.H."/>
            <person name="Najar F.Z."/>
            <person name="Nicholson C."/>
            <person name="Noirot C."/>
            <person name="O'Bleness M."/>
            <person name="Paule C.R."/>
            <person name="Poulain J."/>
            <person name="Prion F."/>
            <person name="Qin B."/>
            <person name="Qu C."/>
            <person name="Retzel E.F."/>
            <person name="Riddle C."/>
            <person name="Sallet E."/>
            <person name="Samain S."/>
            <person name="Samson N."/>
            <person name="Sanders I."/>
            <person name="Saurat O."/>
            <person name="Scarpelli C."/>
            <person name="Schiex T."/>
            <person name="Segurens B."/>
            <person name="Severin A.J."/>
            <person name="Sherrier D.J."/>
            <person name="Shi R."/>
            <person name="Sims S."/>
            <person name="Singer S.R."/>
            <person name="Sinharoy S."/>
            <person name="Sterck L."/>
            <person name="Viollet A."/>
            <person name="Wang B.B."/>
            <person name="Wang K."/>
            <person name="Wang M."/>
            <person name="Wang X."/>
            <person name="Warfsmann J."/>
            <person name="Weissenbach J."/>
            <person name="White D.D."/>
            <person name="White J.D."/>
            <person name="Wiley G.B."/>
            <person name="Wincker P."/>
            <person name="Xing Y."/>
            <person name="Yang L."/>
            <person name="Yao Z."/>
            <person name="Ying F."/>
            <person name="Zhai J."/>
            <person name="Zhou L."/>
            <person name="Zuber A."/>
            <person name="Denarie J."/>
            <person name="Dixon R.A."/>
            <person name="May G.D."/>
            <person name="Schwartz D.C."/>
            <person name="Rogers J."/>
            <person name="Quetier F."/>
            <person name="Town C.D."/>
            <person name="Roe B.A."/>
        </authorList>
    </citation>
    <scope>NUCLEOTIDE SEQUENCE [LARGE SCALE GENOMIC DNA]</scope>
    <source>
        <strain evidence="1">A17</strain>
        <strain evidence="2 3">cv. Jemalong A17</strain>
    </source>
</reference>
<reference evidence="2" key="3">
    <citation type="submission" date="2015-04" db="UniProtKB">
        <authorList>
            <consortium name="EnsemblPlants"/>
        </authorList>
    </citation>
    <scope>IDENTIFICATION</scope>
    <source>
        <strain evidence="2">cv. Jemalong A17</strain>
    </source>
</reference>
<keyword evidence="3" id="KW-1185">Reference proteome</keyword>
<reference evidence="1 3" key="2">
    <citation type="journal article" date="2014" name="BMC Genomics">
        <title>An improved genome release (version Mt4.0) for the model legume Medicago truncatula.</title>
        <authorList>
            <person name="Tang H."/>
            <person name="Krishnakumar V."/>
            <person name="Bidwell S."/>
            <person name="Rosen B."/>
            <person name="Chan A."/>
            <person name="Zhou S."/>
            <person name="Gentzbittel L."/>
            <person name="Childs K.L."/>
            <person name="Yandell M."/>
            <person name="Gundlach H."/>
            <person name="Mayer K.F."/>
            <person name="Schwartz D.C."/>
            <person name="Town C.D."/>
        </authorList>
    </citation>
    <scope>GENOME REANNOTATION</scope>
    <source>
        <strain evidence="2 3">cv. Jemalong A17</strain>
    </source>
</reference>
<name>G7J7V2_MEDTR</name>
<evidence type="ECO:0000313" key="2">
    <source>
        <dbReference type="EnsemblPlants" id="AES70846"/>
    </source>
</evidence>
<dbReference type="EnsemblPlants" id="AES70846">
    <property type="protein sequence ID" value="AES70846"/>
    <property type="gene ID" value="MTR_3g064060"/>
</dbReference>
<proteinExistence type="predicted"/>
<dbReference type="Proteomes" id="UP000002051">
    <property type="component" value="Chromosome 3"/>
</dbReference>
<dbReference type="PaxDb" id="3880-AES70846"/>
<protein>
    <submittedName>
        <fullName evidence="1 2">Uncharacterized protein</fullName>
    </submittedName>
</protein>
<accession>G7J7V2</accession>
<organism evidence="1 3">
    <name type="scientific">Medicago truncatula</name>
    <name type="common">Barrel medic</name>
    <name type="synonym">Medicago tribuloides</name>
    <dbReference type="NCBI Taxonomy" id="3880"/>
    <lineage>
        <taxon>Eukaryota</taxon>
        <taxon>Viridiplantae</taxon>
        <taxon>Streptophyta</taxon>
        <taxon>Embryophyta</taxon>
        <taxon>Tracheophyta</taxon>
        <taxon>Spermatophyta</taxon>
        <taxon>Magnoliopsida</taxon>
        <taxon>eudicotyledons</taxon>
        <taxon>Gunneridae</taxon>
        <taxon>Pentapetalae</taxon>
        <taxon>rosids</taxon>
        <taxon>fabids</taxon>
        <taxon>Fabales</taxon>
        <taxon>Fabaceae</taxon>
        <taxon>Papilionoideae</taxon>
        <taxon>50 kb inversion clade</taxon>
        <taxon>NPAAA clade</taxon>
        <taxon>Hologalegina</taxon>
        <taxon>IRL clade</taxon>
        <taxon>Trifolieae</taxon>
        <taxon>Medicago</taxon>
    </lineage>
</organism>
<sequence>MICKQASTHHTETVDWHKPTGGHYKCNVDDSFSHALSKVGIGICIREDDGRFVLAKTE</sequence>
<evidence type="ECO:0000313" key="1">
    <source>
        <dbReference type="EMBL" id="AES70846.1"/>
    </source>
</evidence>
<dbReference type="AlphaFoldDB" id="G7J7V2"/>
<dbReference type="EMBL" id="CM001219">
    <property type="protein sequence ID" value="AES70846.1"/>
    <property type="molecule type" value="Genomic_DNA"/>
</dbReference>